<protein>
    <recommendedName>
        <fullName evidence="6">SPARK domain-containing protein</fullName>
    </recommendedName>
</protein>
<evidence type="ECO:0000256" key="1">
    <source>
        <dbReference type="SAM" id="SignalP"/>
    </source>
</evidence>
<feature type="domain" description="At1g61900-like C-terminal" evidence="3">
    <location>
        <begin position="287"/>
        <end position="360"/>
    </location>
</feature>
<evidence type="ECO:0000313" key="4">
    <source>
        <dbReference type="EMBL" id="KAK4778686.1"/>
    </source>
</evidence>
<feature type="chain" id="PRO_5043003854" description="SPARK domain-containing protein" evidence="1">
    <location>
        <begin position="25"/>
        <end position="457"/>
    </location>
</feature>
<name>A0AAN7LCU8_TRANT</name>
<dbReference type="Proteomes" id="UP001346149">
    <property type="component" value="Unassembled WGS sequence"/>
</dbReference>
<dbReference type="Pfam" id="PF26584">
    <property type="entry name" value="At1g61900"/>
    <property type="match status" value="1"/>
</dbReference>
<evidence type="ECO:0000259" key="3">
    <source>
        <dbReference type="Pfam" id="PF26584"/>
    </source>
</evidence>
<feature type="signal peptide" evidence="1">
    <location>
        <begin position="1"/>
        <end position="24"/>
    </location>
</feature>
<evidence type="ECO:0008006" key="6">
    <source>
        <dbReference type="Google" id="ProtNLM"/>
    </source>
</evidence>
<organism evidence="4 5">
    <name type="scientific">Trapa natans</name>
    <name type="common">Water chestnut</name>
    <dbReference type="NCBI Taxonomy" id="22666"/>
    <lineage>
        <taxon>Eukaryota</taxon>
        <taxon>Viridiplantae</taxon>
        <taxon>Streptophyta</taxon>
        <taxon>Embryophyta</taxon>
        <taxon>Tracheophyta</taxon>
        <taxon>Spermatophyta</taxon>
        <taxon>Magnoliopsida</taxon>
        <taxon>eudicotyledons</taxon>
        <taxon>Gunneridae</taxon>
        <taxon>Pentapetalae</taxon>
        <taxon>rosids</taxon>
        <taxon>malvids</taxon>
        <taxon>Myrtales</taxon>
        <taxon>Lythraceae</taxon>
        <taxon>Trapa</taxon>
    </lineage>
</organism>
<accession>A0AAN7LCU8</accession>
<evidence type="ECO:0000313" key="5">
    <source>
        <dbReference type="Proteomes" id="UP001346149"/>
    </source>
</evidence>
<dbReference type="Pfam" id="PF19160">
    <property type="entry name" value="SPARK"/>
    <property type="match status" value="1"/>
</dbReference>
<dbReference type="EMBL" id="JAXQNO010000017">
    <property type="protein sequence ID" value="KAK4778686.1"/>
    <property type="molecule type" value="Genomic_DNA"/>
</dbReference>
<dbReference type="GO" id="GO:0005886">
    <property type="term" value="C:plasma membrane"/>
    <property type="evidence" value="ECO:0007669"/>
    <property type="project" value="TreeGrafter"/>
</dbReference>
<comment type="caution">
    <text evidence="4">The sequence shown here is derived from an EMBL/GenBank/DDBJ whole genome shotgun (WGS) entry which is preliminary data.</text>
</comment>
<keyword evidence="1" id="KW-0732">Signal</keyword>
<dbReference type="InterPro" id="IPR059003">
    <property type="entry name" value="At1g61900_C"/>
</dbReference>
<reference evidence="4 5" key="1">
    <citation type="journal article" date="2023" name="Hortic Res">
        <title>Pangenome of water caltrop reveals structural variations and asymmetric subgenome divergence after allopolyploidization.</title>
        <authorList>
            <person name="Zhang X."/>
            <person name="Chen Y."/>
            <person name="Wang L."/>
            <person name="Yuan Y."/>
            <person name="Fang M."/>
            <person name="Shi L."/>
            <person name="Lu R."/>
            <person name="Comes H.P."/>
            <person name="Ma Y."/>
            <person name="Chen Y."/>
            <person name="Huang G."/>
            <person name="Zhou Y."/>
            <person name="Zheng Z."/>
            <person name="Qiu Y."/>
        </authorList>
    </citation>
    <scope>NUCLEOTIDE SEQUENCE [LARGE SCALE GENOMIC DNA]</scope>
    <source>
        <strain evidence="4">F231</strain>
    </source>
</reference>
<dbReference type="PANTHER" id="PTHR33831">
    <property type="entry name" value="GPI-ANCHORED PROTEIN"/>
    <property type="match status" value="1"/>
</dbReference>
<sequence length="457" mass="49305">MGGSICHQFLLLILLLSGLQESLSPETHFASSQEVSISEMATPPSTGIFYPIQISPSMIPPYLPQNESSSPMYPNFPQTYEPVLTGKCPINFSAISTILTKTASDCSSWLAPLAANVICCPQFNSLLYIFQGFYSSSSDKLVVQMAVASDCFSDIVSILVSRGAINGIPSLCSIKSSNLTGGSCPVNDVATFEMTVNTRKLLDLCASIDPLKECCRPLCQHAIAEAALRISGGQISIDDNKYVVSQSSRINVLNDCKGVVYSYISRKLSSDTADTSFRILSSCKVNKVCPLKFEQPVKVINACRNVAAPSSSCCNSLNMYISGIQKKMLITNKQAILCATLFGSMLRKGGVMENVYELCDVDLKNFSIQVSGCLLRSLPSDLVFDNSSGLSFICDLTDNIAAPWPTSSMQSMSLCPPEMSLPALPSSETAKNPGSLRVGLERFVPFLVFVLGALMLY</sequence>
<dbReference type="AlphaFoldDB" id="A0AAN7LCU8"/>
<keyword evidence="5" id="KW-1185">Reference proteome</keyword>
<gene>
    <name evidence="4" type="ORF">SAY86_006214</name>
</gene>
<feature type="domain" description="SPARK" evidence="2">
    <location>
        <begin position="85"/>
        <end position="231"/>
    </location>
</feature>
<dbReference type="InterPro" id="IPR040336">
    <property type="entry name" value="At1g61900-like"/>
</dbReference>
<dbReference type="InterPro" id="IPR043891">
    <property type="entry name" value="SPARK"/>
</dbReference>
<dbReference type="PANTHER" id="PTHR33831:SF4">
    <property type="entry name" value="GPI-ANCHORED PROTEIN"/>
    <property type="match status" value="1"/>
</dbReference>
<proteinExistence type="predicted"/>
<evidence type="ECO:0000259" key="2">
    <source>
        <dbReference type="Pfam" id="PF19160"/>
    </source>
</evidence>